<gene>
    <name evidence="12" type="ORF">IAA81_09015</name>
</gene>
<comment type="caution">
    <text evidence="12">The sequence shown here is derived from an EMBL/GenBank/DDBJ whole genome shotgun (WGS) entry which is preliminary data.</text>
</comment>
<dbReference type="GO" id="GO:0005975">
    <property type="term" value="P:carbohydrate metabolic process"/>
    <property type="evidence" value="ECO:0007669"/>
    <property type="project" value="InterPro"/>
</dbReference>
<organism evidence="12 13">
    <name type="scientific">Candidatus Gallitreponema excrementavium</name>
    <dbReference type="NCBI Taxonomy" id="2840840"/>
    <lineage>
        <taxon>Bacteria</taxon>
        <taxon>Pseudomonadati</taxon>
        <taxon>Spirochaetota</taxon>
        <taxon>Spirochaetia</taxon>
        <taxon>Spirochaetales</taxon>
        <taxon>Candidatus Gallitreponema</taxon>
    </lineage>
</organism>
<dbReference type="InterPro" id="IPR017853">
    <property type="entry name" value="GH"/>
</dbReference>
<evidence type="ECO:0000256" key="10">
    <source>
        <dbReference type="ARBA" id="ARBA00031423"/>
    </source>
</evidence>
<keyword evidence="7" id="KW-0328">Glycosyltransferase</keyword>
<accession>A0A9D9HQL4</accession>
<dbReference type="SUPFAM" id="SSF51445">
    <property type="entry name" value="(Trans)glycosidases"/>
    <property type="match status" value="1"/>
</dbReference>
<evidence type="ECO:0000256" key="9">
    <source>
        <dbReference type="ARBA" id="ARBA00023277"/>
    </source>
</evidence>
<dbReference type="Gene3D" id="3.20.20.80">
    <property type="entry name" value="Glycosidases"/>
    <property type="match status" value="2"/>
</dbReference>
<evidence type="ECO:0000313" key="12">
    <source>
        <dbReference type="EMBL" id="MBO8458346.1"/>
    </source>
</evidence>
<evidence type="ECO:0000256" key="11">
    <source>
        <dbReference type="ARBA" id="ARBA00031501"/>
    </source>
</evidence>
<dbReference type="GO" id="GO:0005737">
    <property type="term" value="C:cytoplasm"/>
    <property type="evidence" value="ECO:0007669"/>
    <property type="project" value="UniProtKB-SubCell"/>
</dbReference>
<dbReference type="EMBL" id="JADIMM010000106">
    <property type="protein sequence ID" value="MBO8458346.1"/>
    <property type="molecule type" value="Genomic_DNA"/>
</dbReference>
<evidence type="ECO:0000256" key="5">
    <source>
        <dbReference type="ARBA" id="ARBA00020295"/>
    </source>
</evidence>
<dbReference type="Proteomes" id="UP000823638">
    <property type="component" value="Unassembled WGS sequence"/>
</dbReference>
<evidence type="ECO:0000256" key="8">
    <source>
        <dbReference type="ARBA" id="ARBA00022679"/>
    </source>
</evidence>
<protein>
    <recommendedName>
        <fullName evidence="5">4-alpha-glucanotransferase</fullName>
        <ecNumber evidence="4">2.4.1.25</ecNumber>
    </recommendedName>
    <alternativeName>
        <fullName evidence="10">Amylomaltase</fullName>
    </alternativeName>
    <alternativeName>
        <fullName evidence="11">Disproportionating enzyme</fullName>
    </alternativeName>
</protein>
<evidence type="ECO:0000256" key="6">
    <source>
        <dbReference type="ARBA" id="ARBA00022490"/>
    </source>
</evidence>
<name>A0A9D9HQL4_9SPIR</name>
<dbReference type="EC" id="2.4.1.25" evidence="4"/>
<evidence type="ECO:0000256" key="2">
    <source>
        <dbReference type="ARBA" id="ARBA00004496"/>
    </source>
</evidence>
<keyword evidence="9" id="KW-0119">Carbohydrate metabolism</keyword>
<dbReference type="AlphaFoldDB" id="A0A9D9HQL4"/>
<sequence length="654" mass="75374">MKELKDKYSGIAVPVGALRTKNSCGTGEFLDLKKLADFCSVSGISLIQILPVNDTGTESSPYSALSAFALHPIYISLKAVNGSEDFEGDIKSLKKKYDSEKRFSYREVRQEKLGILRKIFEKNYPTIKTDANLTKWIKDNPWVKFYSVYMGFKARYNEASWKEWAPKDQKLSEKEIMELWADSKKESDNLFSAWIQYNLDLQFSEAAKYIRKKGIILKGDIPIMMNEDSCDAWAYPRYFRDDLRAGCPPDGFNPLGQNWGFPIYNWKNLAEDDFSWWKNRLKTASKYYQAFRIDHVLGFFRIWAISERDYTGYCGYPDPSAPITAEELERTGFSGDRLRWISVPHIPTSAVQDVLQGNYQEAVNCLNKVASRLNGEELWLFKDSIKGEKDIYSTDLPDPVKNELANQWRDRLLVKIWDGTYRAIWSYRNSKAWNSLSDQEKNTLRNIIDEKGAKSQKLWEEQARKLLGVLTSCTDMIPCAEDLGANPDCVPGVLNDLQIHGLKVLRWNRNWNAPGQPWYRLEEHPLLSVVTPAVHDTSTLRGWWNDEGGKDDILGMWGTPAQKSALNGEYCPQAAAFVLKTLSYANSRFCIVQIQDLLDLIPDYYSWTSDDERINKPGSVNTFNWTYRIPDNLEILTKNQELTDSIRRVFENRI</sequence>
<dbReference type="InterPro" id="IPR003385">
    <property type="entry name" value="Glyco_hydro_77"/>
</dbReference>
<dbReference type="GO" id="GO:0004134">
    <property type="term" value="F:4-alpha-glucanotransferase activity"/>
    <property type="evidence" value="ECO:0007669"/>
    <property type="project" value="UniProtKB-EC"/>
</dbReference>
<evidence type="ECO:0000256" key="4">
    <source>
        <dbReference type="ARBA" id="ARBA00012560"/>
    </source>
</evidence>
<evidence type="ECO:0000256" key="7">
    <source>
        <dbReference type="ARBA" id="ARBA00022676"/>
    </source>
</evidence>
<evidence type="ECO:0000313" key="13">
    <source>
        <dbReference type="Proteomes" id="UP000823638"/>
    </source>
</evidence>
<reference evidence="12" key="1">
    <citation type="submission" date="2020-10" db="EMBL/GenBank/DDBJ databases">
        <authorList>
            <person name="Gilroy R."/>
        </authorList>
    </citation>
    <scope>NUCLEOTIDE SEQUENCE</scope>
    <source>
        <strain evidence="12">10532</strain>
    </source>
</reference>
<comment type="catalytic activity">
    <reaction evidence="1">
        <text>Transfers a segment of a (1-&gt;4)-alpha-D-glucan to a new position in an acceptor, which may be glucose or a (1-&gt;4)-alpha-D-glucan.</text>
        <dbReference type="EC" id="2.4.1.25"/>
    </reaction>
</comment>
<keyword evidence="8" id="KW-0808">Transferase</keyword>
<evidence type="ECO:0000256" key="3">
    <source>
        <dbReference type="ARBA" id="ARBA00005684"/>
    </source>
</evidence>
<proteinExistence type="inferred from homology"/>
<evidence type="ECO:0000256" key="1">
    <source>
        <dbReference type="ARBA" id="ARBA00000439"/>
    </source>
</evidence>
<dbReference type="PANTHER" id="PTHR32518:SF3">
    <property type="entry name" value="4-ALPHA-GLUCANOTRANSFERASE"/>
    <property type="match status" value="1"/>
</dbReference>
<dbReference type="Pfam" id="PF02446">
    <property type="entry name" value="Glyco_hydro_77"/>
    <property type="match status" value="1"/>
</dbReference>
<keyword evidence="6" id="KW-0963">Cytoplasm</keyword>
<dbReference type="PANTHER" id="PTHR32518">
    <property type="match status" value="1"/>
</dbReference>
<comment type="similarity">
    <text evidence="3">Belongs to the disproportionating enzyme family.</text>
</comment>
<comment type="subcellular location">
    <subcellularLocation>
        <location evidence="2">Cytoplasm</location>
    </subcellularLocation>
</comment>
<reference evidence="12" key="2">
    <citation type="journal article" date="2021" name="PeerJ">
        <title>Extensive microbial diversity within the chicken gut microbiome revealed by metagenomics and culture.</title>
        <authorList>
            <person name="Gilroy R."/>
            <person name="Ravi A."/>
            <person name="Getino M."/>
            <person name="Pursley I."/>
            <person name="Horton D.L."/>
            <person name="Alikhan N.F."/>
            <person name="Baker D."/>
            <person name="Gharbi K."/>
            <person name="Hall N."/>
            <person name="Watson M."/>
            <person name="Adriaenssens E.M."/>
            <person name="Foster-Nyarko E."/>
            <person name="Jarju S."/>
            <person name="Secka A."/>
            <person name="Antonio M."/>
            <person name="Oren A."/>
            <person name="Chaudhuri R.R."/>
            <person name="La Ragione R."/>
            <person name="Hildebrand F."/>
            <person name="Pallen M.J."/>
        </authorList>
    </citation>
    <scope>NUCLEOTIDE SEQUENCE</scope>
    <source>
        <strain evidence="12">10532</strain>
    </source>
</reference>